<dbReference type="PANTHER" id="PTHR40547:SF1">
    <property type="entry name" value="SLL0298 PROTEIN"/>
    <property type="match status" value="1"/>
</dbReference>
<keyword evidence="1" id="KW-1133">Transmembrane helix</keyword>
<keyword evidence="3" id="KW-0966">Cell projection</keyword>
<keyword evidence="3" id="KW-0969">Cilium</keyword>
<dbReference type="PATRIC" id="fig|1236703.3.peg.258"/>
<dbReference type="AlphaFoldDB" id="S3E0Y0"/>
<comment type="caution">
    <text evidence="3">The sequence shown here is derived from an EMBL/GenBank/DDBJ whole genome shotgun (WGS) entry which is preliminary data.</text>
</comment>
<feature type="domain" description="DUF2062" evidence="2">
    <location>
        <begin position="23"/>
        <end position="163"/>
    </location>
</feature>
<feature type="transmembrane region" description="Helical" evidence="1">
    <location>
        <begin position="61"/>
        <end position="85"/>
    </location>
</feature>
<dbReference type="EMBL" id="AMSD01000001">
    <property type="protein sequence ID" value="EPE37806.1"/>
    <property type="molecule type" value="Genomic_DNA"/>
</dbReference>
<reference evidence="3 4" key="1">
    <citation type="journal article" date="2014" name="Environ. Microbiol.">
        <title>Genomic signatures of obligate host dependence in the luminous bacterial symbiont of a vertebrate.</title>
        <authorList>
            <person name="Hendry T.A."/>
            <person name="de Wet J.R."/>
            <person name="Dunlap P.V."/>
        </authorList>
    </citation>
    <scope>NUCLEOTIDE SEQUENCE [LARGE SCALE GENOMIC DNA]</scope>
    <source>
        <strain evidence="3 4">Akat1</strain>
    </source>
</reference>
<accession>S3E0Y0</accession>
<sequence length="169" mass="19397">MKKKTLSILLKNIIFLKQKSLLKIFGKIILKPNLWYFNRHSTAGAFAIGLLVAFIPFPSQMIVSAGLAILCSVNLPLAVALVWITNPITMPFLFYFAYKVGAFIMNIPSKTFYFEFSWEFILNQINIIVPPLLLGCMICGIFSAFTSYLIITACWRYSVIRNWNKRKLR</sequence>
<feature type="transmembrane region" description="Helical" evidence="1">
    <location>
        <begin position="92"/>
        <end position="112"/>
    </location>
</feature>
<keyword evidence="3" id="KW-0282">Flagellum</keyword>
<name>S3E0Y0_9GAMM</name>
<feature type="transmembrane region" description="Helical" evidence="1">
    <location>
        <begin position="36"/>
        <end position="55"/>
    </location>
</feature>
<gene>
    <name evidence="3" type="ORF">O1U_0268</name>
</gene>
<dbReference type="InterPro" id="IPR018639">
    <property type="entry name" value="DUF2062"/>
</dbReference>
<keyword evidence="4" id="KW-1185">Reference proteome</keyword>
<feature type="transmembrane region" description="Helical" evidence="1">
    <location>
        <begin position="132"/>
        <end position="159"/>
    </location>
</feature>
<organism evidence="3 4">
    <name type="scientific">Candidatus Photodesmus katoptron Akat1</name>
    <dbReference type="NCBI Taxonomy" id="1236703"/>
    <lineage>
        <taxon>Bacteria</taxon>
        <taxon>Pseudomonadati</taxon>
        <taxon>Pseudomonadota</taxon>
        <taxon>Gammaproteobacteria</taxon>
        <taxon>Vibrionales</taxon>
        <taxon>Vibrionaceae</taxon>
        <taxon>Candidatus Photodesmus</taxon>
    </lineage>
</organism>
<keyword evidence="1" id="KW-0472">Membrane</keyword>
<evidence type="ECO:0000256" key="1">
    <source>
        <dbReference type="SAM" id="Phobius"/>
    </source>
</evidence>
<dbReference type="Proteomes" id="UP000053688">
    <property type="component" value="Unassembled WGS sequence"/>
</dbReference>
<protein>
    <submittedName>
        <fullName evidence="3">Flagellar biosynthesis protein FlhF</fullName>
    </submittedName>
</protein>
<dbReference type="Pfam" id="PF09835">
    <property type="entry name" value="DUF2062"/>
    <property type="match status" value="1"/>
</dbReference>
<proteinExistence type="predicted"/>
<evidence type="ECO:0000313" key="3">
    <source>
        <dbReference type="EMBL" id="EPE37806.1"/>
    </source>
</evidence>
<evidence type="ECO:0000313" key="4">
    <source>
        <dbReference type="Proteomes" id="UP000053688"/>
    </source>
</evidence>
<keyword evidence="1" id="KW-0812">Transmembrane</keyword>
<dbReference type="PANTHER" id="PTHR40547">
    <property type="entry name" value="SLL0298 PROTEIN"/>
    <property type="match status" value="1"/>
</dbReference>
<evidence type="ECO:0000259" key="2">
    <source>
        <dbReference type="Pfam" id="PF09835"/>
    </source>
</evidence>